<evidence type="ECO:0000313" key="3">
    <source>
        <dbReference type="Proteomes" id="UP001595998"/>
    </source>
</evidence>
<feature type="domain" description="N-acetyltransferase" evidence="1">
    <location>
        <begin position="112"/>
        <end position="242"/>
    </location>
</feature>
<keyword evidence="3" id="KW-1185">Reference proteome</keyword>
<keyword evidence="2" id="KW-0808">Transferase</keyword>
<sequence>MTLLPLVAHAEAEAHARYGLSGAVVHIGPLVAVHASPGSLLNAAWHGGPDLPQQRDLDALETFSREHGQPAVLHMLSHAAPELLDLLADRGYQLRSSPHLYTHALRTLPAPPTLDIREEHDAGSWAKWSAEGFGGGLEIMQAVARAPGTQLYTVWQGDEVAATGAMSLIAGVAALHGASTRPAFRNQGAQSALLAWRLHQAAAQGAKLASVFVTPGTPSERNIVRAGFVLSGLRLTFRQGLA</sequence>
<keyword evidence="2" id="KW-0012">Acyltransferase</keyword>
<dbReference type="GO" id="GO:0016746">
    <property type="term" value="F:acyltransferase activity"/>
    <property type="evidence" value="ECO:0007669"/>
    <property type="project" value="UniProtKB-KW"/>
</dbReference>
<organism evidence="2 3">
    <name type="scientific">Deinococcus navajonensis</name>
    <dbReference type="NCBI Taxonomy" id="309884"/>
    <lineage>
        <taxon>Bacteria</taxon>
        <taxon>Thermotogati</taxon>
        <taxon>Deinococcota</taxon>
        <taxon>Deinococci</taxon>
        <taxon>Deinococcales</taxon>
        <taxon>Deinococcaceae</taxon>
        <taxon>Deinococcus</taxon>
    </lineage>
</organism>
<dbReference type="InterPro" id="IPR000182">
    <property type="entry name" value="GNAT_dom"/>
</dbReference>
<dbReference type="PROSITE" id="PS51186">
    <property type="entry name" value="GNAT"/>
    <property type="match status" value="1"/>
</dbReference>
<reference evidence="3" key="1">
    <citation type="journal article" date="2019" name="Int. J. Syst. Evol. Microbiol.">
        <title>The Global Catalogue of Microorganisms (GCM) 10K type strain sequencing project: providing services to taxonomists for standard genome sequencing and annotation.</title>
        <authorList>
            <consortium name="The Broad Institute Genomics Platform"/>
            <consortium name="The Broad Institute Genome Sequencing Center for Infectious Disease"/>
            <person name="Wu L."/>
            <person name="Ma J."/>
        </authorList>
    </citation>
    <scope>NUCLEOTIDE SEQUENCE [LARGE SCALE GENOMIC DNA]</scope>
    <source>
        <strain evidence="3">CCUG 56029</strain>
    </source>
</reference>
<comment type="caution">
    <text evidence="2">The sequence shown here is derived from an EMBL/GenBank/DDBJ whole genome shotgun (WGS) entry which is preliminary data.</text>
</comment>
<dbReference type="RefSeq" id="WP_380039431.1">
    <property type="nucleotide sequence ID" value="NZ_JBHSEH010000009.1"/>
</dbReference>
<dbReference type="Pfam" id="PF00583">
    <property type="entry name" value="Acetyltransf_1"/>
    <property type="match status" value="1"/>
</dbReference>
<proteinExistence type="predicted"/>
<protein>
    <submittedName>
        <fullName evidence="2">GNAT family N-acetyltransferase</fullName>
        <ecNumber evidence="2">2.3.1.-</ecNumber>
    </submittedName>
</protein>
<evidence type="ECO:0000313" key="2">
    <source>
        <dbReference type="EMBL" id="MFC4426697.1"/>
    </source>
</evidence>
<dbReference type="InterPro" id="IPR016181">
    <property type="entry name" value="Acyl_CoA_acyltransferase"/>
</dbReference>
<dbReference type="EC" id="2.3.1.-" evidence="2"/>
<dbReference type="EMBL" id="JBHSEH010000009">
    <property type="protein sequence ID" value="MFC4426697.1"/>
    <property type="molecule type" value="Genomic_DNA"/>
</dbReference>
<dbReference type="Gene3D" id="3.40.630.30">
    <property type="match status" value="1"/>
</dbReference>
<name>A0ABV8XPY5_9DEIO</name>
<evidence type="ECO:0000259" key="1">
    <source>
        <dbReference type="PROSITE" id="PS51186"/>
    </source>
</evidence>
<gene>
    <name evidence="2" type="ORF">ACFOZ9_10760</name>
</gene>
<dbReference type="Proteomes" id="UP001595998">
    <property type="component" value="Unassembled WGS sequence"/>
</dbReference>
<accession>A0ABV8XPY5</accession>
<dbReference type="SUPFAM" id="SSF55729">
    <property type="entry name" value="Acyl-CoA N-acyltransferases (Nat)"/>
    <property type="match status" value="1"/>
</dbReference>